<protein>
    <submittedName>
        <fullName evidence="2">Uncharacterized protein</fullName>
    </submittedName>
</protein>
<dbReference type="RefSeq" id="XP_020068105.1">
    <property type="nucleotide sequence ID" value="XM_020213870.1"/>
</dbReference>
<name>A0A1E4RUY8_CYBJN</name>
<dbReference type="AlphaFoldDB" id="A0A1E4RUY8"/>
<dbReference type="EMBL" id="KV453945">
    <property type="protein sequence ID" value="ODV71066.1"/>
    <property type="molecule type" value="Genomic_DNA"/>
</dbReference>
<feature type="region of interest" description="Disordered" evidence="1">
    <location>
        <begin position="1"/>
        <end position="21"/>
    </location>
</feature>
<evidence type="ECO:0000313" key="2">
    <source>
        <dbReference type="EMBL" id="ODV71066.1"/>
    </source>
</evidence>
<dbReference type="Proteomes" id="UP000094389">
    <property type="component" value="Unassembled WGS sequence"/>
</dbReference>
<dbReference type="GeneID" id="30988266"/>
<proteinExistence type="predicted"/>
<evidence type="ECO:0000256" key="1">
    <source>
        <dbReference type="SAM" id="MobiDB-lite"/>
    </source>
</evidence>
<sequence length="187" mass="20139">MACSKTSDILDHLSPGTEHSNSDRLIRLHHHNTINHLSSDTEHPPTSRKAVHTIRAPTNASAARGGPPSLELDCSYYKEAPGQPNFSVSVLVDYDGVETRFHLSGSIAVSRFKLEANLVTVSRLTLAQYVLLTFDAVDSNEVIAGAVTHGSANTGFFICEDADAETAVPADAFSFASTKWFSTHDAV</sequence>
<evidence type="ECO:0000313" key="3">
    <source>
        <dbReference type="Proteomes" id="UP000094389"/>
    </source>
</evidence>
<reference evidence="2 3" key="1">
    <citation type="journal article" date="2016" name="Proc. Natl. Acad. Sci. U.S.A.">
        <title>Comparative genomics of biotechnologically important yeasts.</title>
        <authorList>
            <person name="Riley R."/>
            <person name="Haridas S."/>
            <person name="Wolfe K.H."/>
            <person name="Lopes M.R."/>
            <person name="Hittinger C.T."/>
            <person name="Goeker M."/>
            <person name="Salamov A.A."/>
            <person name="Wisecaver J.H."/>
            <person name="Long T.M."/>
            <person name="Calvey C.H."/>
            <person name="Aerts A.L."/>
            <person name="Barry K.W."/>
            <person name="Choi C."/>
            <person name="Clum A."/>
            <person name="Coughlan A.Y."/>
            <person name="Deshpande S."/>
            <person name="Douglass A.P."/>
            <person name="Hanson S.J."/>
            <person name="Klenk H.-P."/>
            <person name="LaButti K.M."/>
            <person name="Lapidus A."/>
            <person name="Lindquist E.A."/>
            <person name="Lipzen A.M."/>
            <person name="Meier-Kolthoff J.P."/>
            <person name="Ohm R.A."/>
            <person name="Otillar R.P."/>
            <person name="Pangilinan J.L."/>
            <person name="Peng Y."/>
            <person name="Rokas A."/>
            <person name="Rosa C.A."/>
            <person name="Scheuner C."/>
            <person name="Sibirny A.A."/>
            <person name="Slot J.C."/>
            <person name="Stielow J.B."/>
            <person name="Sun H."/>
            <person name="Kurtzman C.P."/>
            <person name="Blackwell M."/>
            <person name="Grigoriev I.V."/>
            <person name="Jeffries T.W."/>
        </authorList>
    </citation>
    <scope>NUCLEOTIDE SEQUENCE [LARGE SCALE GENOMIC DNA]</scope>
    <source>
        <strain evidence="3">ATCC 18201 / CBS 1600 / BCRC 20928 / JCM 3617 / NBRC 0987 / NRRL Y-1542</strain>
    </source>
</reference>
<keyword evidence="3" id="KW-1185">Reference proteome</keyword>
<gene>
    <name evidence="2" type="ORF">CYBJADRAFT_164704</name>
</gene>
<accession>A0A1E4RUY8</accession>
<organism evidence="2 3">
    <name type="scientific">Cyberlindnera jadinii (strain ATCC 18201 / CBS 1600 / BCRC 20928 / JCM 3617 / NBRC 0987 / NRRL Y-1542)</name>
    <name type="common">Torula yeast</name>
    <name type="synonym">Candida utilis</name>
    <dbReference type="NCBI Taxonomy" id="983966"/>
    <lineage>
        <taxon>Eukaryota</taxon>
        <taxon>Fungi</taxon>
        <taxon>Dikarya</taxon>
        <taxon>Ascomycota</taxon>
        <taxon>Saccharomycotina</taxon>
        <taxon>Saccharomycetes</taxon>
        <taxon>Phaffomycetales</taxon>
        <taxon>Phaffomycetaceae</taxon>
        <taxon>Cyberlindnera</taxon>
    </lineage>
</organism>